<dbReference type="InterPro" id="IPR010359">
    <property type="entry name" value="IrrE_HExxH"/>
</dbReference>
<reference evidence="4 5" key="1">
    <citation type="submission" date="2011-08" db="EMBL/GenBank/DDBJ databases">
        <title>The Genome Sequence of Clostridium orbiscindens 1_3_50AFAA.</title>
        <authorList>
            <consortium name="The Broad Institute Genome Sequencing Platform"/>
            <person name="Earl A."/>
            <person name="Ward D."/>
            <person name="Feldgarden M."/>
            <person name="Gevers D."/>
            <person name="Daigneault M."/>
            <person name="Strauss J."/>
            <person name="Allen-Vercoe E."/>
            <person name="Young S.K."/>
            <person name="Zeng Q."/>
            <person name="Gargeya S."/>
            <person name="Fitzgerald M."/>
            <person name="Haas B."/>
            <person name="Abouelleil A."/>
            <person name="Alvarado L."/>
            <person name="Arachchi H.M."/>
            <person name="Berlin A."/>
            <person name="Brown A."/>
            <person name="Chapman S.B."/>
            <person name="Chen Z."/>
            <person name="Dunbar C."/>
            <person name="Freedman E."/>
            <person name="Gearin G."/>
            <person name="Gellesch M."/>
            <person name="Goldberg J."/>
            <person name="Griggs A."/>
            <person name="Gujja S."/>
            <person name="Heiman D."/>
            <person name="Howarth C."/>
            <person name="Larson L."/>
            <person name="Lui A."/>
            <person name="MacDonald P.J.P."/>
            <person name="Montmayeur A."/>
            <person name="Murphy C."/>
            <person name="Neiman D."/>
            <person name="Pearson M."/>
            <person name="Priest M."/>
            <person name="Roberts A."/>
            <person name="Saif S."/>
            <person name="Shea T."/>
            <person name="Shenoy N."/>
            <person name="Sisk P."/>
            <person name="Stolte C."/>
            <person name="Sykes S."/>
            <person name="Wortman J."/>
            <person name="Nusbaum C."/>
            <person name="Birren B."/>
        </authorList>
    </citation>
    <scope>NUCLEOTIDE SEQUENCE [LARGE SCALE GENOMIC DNA]</scope>
    <source>
        <strain evidence="4 5">1_3_50AFAA</strain>
    </source>
</reference>
<feature type="domain" description="IrrE N-terminal-like" evidence="2">
    <location>
        <begin position="170"/>
        <end position="233"/>
    </location>
</feature>
<evidence type="ECO:0000313" key="4">
    <source>
        <dbReference type="EMBL" id="KGF54249.1"/>
    </source>
</evidence>
<dbReference type="GO" id="GO:0003697">
    <property type="term" value="F:single-stranded DNA binding"/>
    <property type="evidence" value="ECO:0007669"/>
    <property type="project" value="InterPro"/>
</dbReference>
<comment type="caution">
    <text evidence="4">The sequence shown here is derived from an EMBL/GenBank/DDBJ whole genome shotgun (WGS) entry which is preliminary data.</text>
</comment>
<evidence type="ECO:0000259" key="2">
    <source>
        <dbReference type="Pfam" id="PF06114"/>
    </source>
</evidence>
<evidence type="ECO:0000313" key="5">
    <source>
        <dbReference type="Proteomes" id="UP000029585"/>
    </source>
</evidence>
<protein>
    <recommendedName>
        <fullName evidence="6">N-terminal domain-containing protein</fullName>
    </recommendedName>
</protein>
<evidence type="ECO:0000256" key="1">
    <source>
        <dbReference type="SAM" id="MobiDB-lite"/>
    </source>
</evidence>
<dbReference type="Pfam" id="PF06114">
    <property type="entry name" value="Peptidase_M78"/>
    <property type="match status" value="1"/>
</dbReference>
<sequence length="315" mass="34796">MERVRALTDQLEAGITGLFQSGQYAAYLQSLSKLHHYSYGNIFLIKLQCPHASMVAGYGDWKRKFGRHVKAGETGITILAPCPYWARDEVEETGPDGQTIKEQKWVKKTGFTTATVFDVSQTEGRELPSLGVESLTGTVEGYEKLLSTLKSISPVPVSEGPLPPGVHGAYYHAEQKITLSPGMSEAQTIKTLVHEIAHAKLHALPVEGGIIVGAHEKDRRTREVEAESVAYTVCQYLGLDTRDYSFGYITGWSSGREQTELRASLECIRNTAAELIDGVESRCLDRPPPEPVPQSQKRRTKGRKKRARTSKVPSI</sequence>
<evidence type="ECO:0000259" key="3">
    <source>
        <dbReference type="Pfam" id="PF08401"/>
    </source>
</evidence>
<organism evidence="4 5">
    <name type="scientific">Flavonifractor plautii 1_3_50AFAA</name>
    <dbReference type="NCBI Taxonomy" id="742738"/>
    <lineage>
        <taxon>Bacteria</taxon>
        <taxon>Bacillati</taxon>
        <taxon>Bacillota</taxon>
        <taxon>Clostridia</taxon>
        <taxon>Eubacteriales</taxon>
        <taxon>Oscillospiraceae</taxon>
        <taxon>Flavonifractor</taxon>
    </lineage>
</organism>
<dbReference type="PATRIC" id="fig|742738.3.peg.3128"/>
<dbReference type="HOGENOM" id="CLU_012069_0_2_9"/>
<gene>
    <name evidence="4" type="ORF">HMPREF9460_03043</name>
</gene>
<name>A0A096D9M9_FLAPL</name>
<dbReference type="Proteomes" id="UP000029585">
    <property type="component" value="Unassembled WGS sequence"/>
</dbReference>
<feature type="domain" description="N-terminal" evidence="3">
    <location>
        <begin position="7"/>
        <end position="117"/>
    </location>
</feature>
<evidence type="ECO:0008006" key="6">
    <source>
        <dbReference type="Google" id="ProtNLM"/>
    </source>
</evidence>
<feature type="region of interest" description="Disordered" evidence="1">
    <location>
        <begin position="281"/>
        <end position="315"/>
    </location>
</feature>
<dbReference type="EMBL" id="ADLO01000092">
    <property type="protein sequence ID" value="KGF54249.1"/>
    <property type="molecule type" value="Genomic_DNA"/>
</dbReference>
<proteinExistence type="predicted"/>
<dbReference type="eggNOG" id="COG4227">
    <property type="taxonomic scope" value="Bacteria"/>
</dbReference>
<feature type="compositionally biased region" description="Basic residues" evidence="1">
    <location>
        <begin position="296"/>
        <end position="309"/>
    </location>
</feature>
<dbReference type="AlphaFoldDB" id="A0A096D9M9"/>
<accession>A0A096D9M9</accession>
<keyword evidence="5" id="KW-1185">Reference proteome</keyword>
<dbReference type="RefSeq" id="WP_009261179.1">
    <property type="nucleotide sequence ID" value="NZ_KN174164.1"/>
</dbReference>
<dbReference type="Pfam" id="PF08401">
    <property type="entry name" value="ArdcN"/>
    <property type="match status" value="1"/>
</dbReference>
<dbReference type="InterPro" id="IPR013610">
    <property type="entry name" value="ArdC_N"/>
</dbReference>